<comment type="caution">
    <text evidence="6">The sequence shown here is derived from an EMBL/GenBank/DDBJ whole genome shotgun (WGS) entry which is preliminary data.</text>
</comment>
<dbReference type="PANTHER" id="PTHR44267">
    <property type="entry name" value="WD REPEAT-CONTAINING PROTEIN 43"/>
    <property type="match status" value="1"/>
</dbReference>
<evidence type="ECO:0000256" key="1">
    <source>
        <dbReference type="ARBA" id="ARBA00004123"/>
    </source>
</evidence>
<comment type="similarity">
    <text evidence="3">Belongs to the UTP5 family.</text>
</comment>
<dbReference type="InterPro" id="IPR007148">
    <property type="entry name" value="SSU_processome_Utp12"/>
</dbReference>
<keyword evidence="7" id="KW-1185">Reference proteome</keyword>
<evidence type="ECO:0000313" key="6">
    <source>
        <dbReference type="EMBL" id="RDL39236.1"/>
    </source>
</evidence>
<dbReference type="GeneID" id="43596425"/>
<feature type="compositionally biased region" description="Acidic residues" evidence="4">
    <location>
        <begin position="62"/>
        <end position="84"/>
    </location>
</feature>
<evidence type="ECO:0000256" key="2">
    <source>
        <dbReference type="ARBA" id="ARBA00023242"/>
    </source>
</evidence>
<dbReference type="OrthoDB" id="30195at2759"/>
<name>A0A370TUN7_9HELO</name>
<proteinExistence type="inferred from homology"/>
<dbReference type="EMBL" id="NPIC01000002">
    <property type="protein sequence ID" value="RDL39236.1"/>
    <property type="molecule type" value="Genomic_DNA"/>
</dbReference>
<dbReference type="GO" id="GO:0005730">
    <property type="term" value="C:nucleolus"/>
    <property type="evidence" value="ECO:0007669"/>
    <property type="project" value="TreeGrafter"/>
</dbReference>
<feature type="compositionally biased region" description="Acidic residues" evidence="4">
    <location>
        <begin position="327"/>
        <end position="373"/>
    </location>
</feature>
<dbReference type="AlphaFoldDB" id="A0A370TUN7"/>
<accession>A0A370TUN7</accession>
<protein>
    <recommendedName>
        <fullName evidence="5">Small-subunit processome Utp12 domain-containing protein</fullName>
    </recommendedName>
</protein>
<feature type="region of interest" description="Disordered" evidence="4">
    <location>
        <begin position="286"/>
        <end position="391"/>
    </location>
</feature>
<evidence type="ECO:0000259" key="5">
    <source>
        <dbReference type="Pfam" id="PF04003"/>
    </source>
</evidence>
<dbReference type="GO" id="GO:0000462">
    <property type="term" value="P:maturation of SSU-rRNA from tricistronic rRNA transcript (SSU-rRNA, 5.8S rRNA, LSU-rRNA)"/>
    <property type="evidence" value="ECO:0007669"/>
    <property type="project" value="TreeGrafter"/>
</dbReference>
<keyword evidence="2" id="KW-0539">Nucleus</keyword>
<dbReference type="Proteomes" id="UP000254866">
    <property type="component" value="Unassembled WGS sequence"/>
</dbReference>
<feature type="compositionally biased region" description="Acidic residues" evidence="4">
    <location>
        <begin position="306"/>
        <end position="316"/>
    </location>
</feature>
<feature type="domain" description="Small-subunit processome Utp12" evidence="5">
    <location>
        <begin position="154"/>
        <end position="257"/>
    </location>
</feature>
<evidence type="ECO:0000313" key="7">
    <source>
        <dbReference type="Proteomes" id="UP000254866"/>
    </source>
</evidence>
<dbReference type="Pfam" id="PF04003">
    <property type="entry name" value="Utp12"/>
    <property type="match status" value="1"/>
</dbReference>
<feature type="region of interest" description="Disordered" evidence="4">
    <location>
        <begin position="1"/>
        <end position="84"/>
    </location>
</feature>
<reference evidence="6 7" key="1">
    <citation type="journal article" date="2018" name="IMA Fungus">
        <title>IMA Genome-F 9: Draft genome sequence of Annulohypoxylon stygium, Aspergillus mulundensis, Berkeleyomyces basicola (syn. Thielaviopsis basicola), Ceratocystis smalleyi, two Cercospora beticola strains, Coleophoma cylindrospora, Fusarium fracticaudum, Phialophora cf. hyalina, and Morchella septimelata.</title>
        <authorList>
            <person name="Wingfield B.D."/>
            <person name="Bills G.F."/>
            <person name="Dong Y."/>
            <person name="Huang W."/>
            <person name="Nel W.J."/>
            <person name="Swalarsk-Parry B.S."/>
            <person name="Vaghefi N."/>
            <person name="Wilken P.M."/>
            <person name="An Z."/>
            <person name="de Beer Z.W."/>
            <person name="De Vos L."/>
            <person name="Chen L."/>
            <person name="Duong T.A."/>
            <person name="Gao Y."/>
            <person name="Hammerbacher A."/>
            <person name="Kikkert J.R."/>
            <person name="Li Y."/>
            <person name="Li H."/>
            <person name="Li K."/>
            <person name="Li Q."/>
            <person name="Liu X."/>
            <person name="Ma X."/>
            <person name="Naidoo K."/>
            <person name="Pethybridge S.J."/>
            <person name="Sun J."/>
            <person name="Steenkamp E.T."/>
            <person name="van der Nest M.A."/>
            <person name="van Wyk S."/>
            <person name="Wingfield M.J."/>
            <person name="Xiong C."/>
            <person name="Yue Q."/>
            <person name="Zhang X."/>
        </authorList>
    </citation>
    <scope>NUCLEOTIDE SEQUENCE [LARGE SCALE GENOMIC DNA]</scope>
    <source>
        <strain evidence="6 7">BP 5553</strain>
    </source>
</reference>
<gene>
    <name evidence="6" type="ORF">BP5553_03576</name>
</gene>
<sequence length="391" mass="42455">MSTKRKLPQKIAQPKLNQSAKVAGNGTLDESKTVVSGGGNANGLKARVNGAKDVVEISSDSNNEEEGEGEDSEAEGDDVAMEDADADASIPQETGDSGEPSLGDLVRANAEEPIDVVGAFEEPSSRSLYPQSKQIQPPSGASLGTVLTQALRTNDVAWLESCLHTADVSSIRATIQRLDSPLAGTLLQKLAERLHRRPGRAGTLMVWVQWTLVTHGGYLATQPDLIKKLSELNRVIDERAKGLQNLLSLKGKLDMLEAQIELRKNMQNQRLRMDEDEEDTGIIYVEGQESDDEALNAKATRNGNLEDLEDDSEVSDDMPMTNGVIADSEDEEEESSQDDMIDDEAEETDDDTGDEDEVDHDDDDLEDESEDGDAPPPTKLQRLSGAVSKKR</sequence>
<comment type="subcellular location">
    <subcellularLocation>
        <location evidence="1">Nucleus</location>
    </subcellularLocation>
</comment>
<evidence type="ECO:0000256" key="3">
    <source>
        <dbReference type="ARBA" id="ARBA00038335"/>
    </source>
</evidence>
<dbReference type="STRING" id="2656787.A0A370TUN7"/>
<dbReference type="InterPro" id="IPR052414">
    <property type="entry name" value="U3_snoRNA-assoc_WDR"/>
</dbReference>
<organism evidence="6 7">
    <name type="scientific">Venustampulla echinocandica</name>
    <dbReference type="NCBI Taxonomy" id="2656787"/>
    <lineage>
        <taxon>Eukaryota</taxon>
        <taxon>Fungi</taxon>
        <taxon>Dikarya</taxon>
        <taxon>Ascomycota</taxon>
        <taxon>Pezizomycotina</taxon>
        <taxon>Leotiomycetes</taxon>
        <taxon>Helotiales</taxon>
        <taxon>Pleuroascaceae</taxon>
        <taxon>Venustampulla</taxon>
    </lineage>
</organism>
<dbReference type="RefSeq" id="XP_031871892.1">
    <property type="nucleotide sequence ID" value="XM_032012199.1"/>
</dbReference>
<evidence type="ECO:0000256" key="4">
    <source>
        <dbReference type="SAM" id="MobiDB-lite"/>
    </source>
</evidence>
<dbReference type="PANTHER" id="PTHR44267:SF1">
    <property type="entry name" value="WD REPEAT-CONTAINING PROTEIN 43"/>
    <property type="match status" value="1"/>
</dbReference>